<evidence type="ECO:0000259" key="1">
    <source>
        <dbReference type="PROSITE" id="PS50090"/>
    </source>
</evidence>
<dbReference type="InterPro" id="IPR017930">
    <property type="entry name" value="Myb_dom"/>
</dbReference>
<organism evidence="3 4">
    <name type="scientific">Septoria linicola</name>
    <dbReference type="NCBI Taxonomy" id="215465"/>
    <lineage>
        <taxon>Eukaryota</taxon>
        <taxon>Fungi</taxon>
        <taxon>Dikarya</taxon>
        <taxon>Ascomycota</taxon>
        <taxon>Pezizomycotina</taxon>
        <taxon>Dothideomycetes</taxon>
        <taxon>Dothideomycetidae</taxon>
        <taxon>Mycosphaerellales</taxon>
        <taxon>Mycosphaerellaceae</taxon>
        <taxon>Septoria</taxon>
    </lineage>
</organism>
<dbReference type="EMBL" id="CP099420">
    <property type="protein sequence ID" value="USW50736.1"/>
    <property type="molecule type" value="Genomic_DNA"/>
</dbReference>
<sequence>MRLTFDRAQWLPVARISYKRARCAQHRWQSTLATSTPSLVPKKLGWSQLEENKLSDFVESGRRDWSHMARELGRTTDSVRAHYRNRLQPRTGIRANVGRNAGLRMTQSEVSHMFALAQKGYEIGAIAKIMQRHPRTISTRLKSSTEVPADVWSTADIQHALDLKSQGKSYVEIAEVLRTIPSKARTRLTWHTRQATLSTSFENRRVVCELRDQGKSIAQIGAQTGLKLAVVTRYANVPDEHTKLTAPGPARKWTREDISSLTEMYNAGSPLKEIAQRLQRSFSSIQHAVRRAEEGAKFYDSVSPARVSSPTRCLILS</sequence>
<keyword evidence="3" id="KW-0371">Homeobox</keyword>
<feature type="domain" description="HTH myb-type" evidence="2">
    <location>
        <begin position="42"/>
        <end position="91"/>
    </location>
</feature>
<gene>
    <name evidence="3" type="ORF">Slin15195_G040550</name>
</gene>
<dbReference type="Pfam" id="PF00249">
    <property type="entry name" value="Myb_DNA-binding"/>
    <property type="match status" value="1"/>
</dbReference>
<dbReference type="SMART" id="SM00717">
    <property type="entry name" value="SANT"/>
    <property type="match status" value="1"/>
</dbReference>
<dbReference type="AlphaFoldDB" id="A0A9Q9ARJ1"/>
<dbReference type="PROSITE" id="PS51294">
    <property type="entry name" value="HTH_MYB"/>
    <property type="match status" value="1"/>
</dbReference>
<dbReference type="Gene3D" id="1.10.10.60">
    <property type="entry name" value="Homeodomain-like"/>
    <property type="match status" value="2"/>
</dbReference>
<dbReference type="PROSITE" id="PS50090">
    <property type="entry name" value="MYB_LIKE"/>
    <property type="match status" value="1"/>
</dbReference>
<dbReference type="InterPro" id="IPR001005">
    <property type="entry name" value="SANT/Myb"/>
</dbReference>
<evidence type="ECO:0000313" key="4">
    <source>
        <dbReference type="Proteomes" id="UP001056384"/>
    </source>
</evidence>
<name>A0A9Q9ARJ1_9PEZI</name>
<accession>A0A9Q9ARJ1</accession>
<evidence type="ECO:0000313" key="3">
    <source>
        <dbReference type="EMBL" id="USW50736.1"/>
    </source>
</evidence>
<feature type="domain" description="Myb-like" evidence="1">
    <location>
        <begin position="42"/>
        <end position="87"/>
    </location>
</feature>
<keyword evidence="3" id="KW-0238">DNA-binding</keyword>
<protein>
    <submittedName>
        <fullName evidence="3">SANT/Myb domain, Homeobox-like domain superfamily protein</fullName>
    </submittedName>
</protein>
<dbReference type="SUPFAM" id="SSF46689">
    <property type="entry name" value="Homeodomain-like"/>
    <property type="match status" value="1"/>
</dbReference>
<proteinExistence type="predicted"/>
<evidence type="ECO:0000259" key="2">
    <source>
        <dbReference type="PROSITE" id="PS51294"/>
    </source>
</evidence>
<keyword evidence="4" id="KW-1185">Reference proteome</keyword>
<dbReference type="InterPro" id="IPR009057">
    <property type="entry name" value="Homeodomain-like_sf"/>
</dbReference>
<reference evidence="3" key="1">
    <citation type="submission" date="2022-06" db="EMBL/GenBank/DDBJ databases">
        <title>Complete genome sequences of two strains of the flax pathogen Septoria linicola.</title>
        <authorList>
            <person name="Lapalu N."/>
            <person name="Simon A."/>
            <person name="Demenou B."/>
            <person name="Paumier D."/>
            <person name="Guillot M.-P."/>
            <person name="Gout L."/>
            <person name="Valade R."/>
        </authorList>
    </citation>
    <scope>NUCLEOTIDE SEQUENCE</scope>
    <source>
        <strain evidence="3">SE15195</strain>
    </source>
</reference>
<dbReference type="Proteomes" id="UP001056384">
    <property type="component" value="Chromosome 3"/>
</dbReference>
<dbReference type="GO" id="GO:0003677">
    <property type="term" value="F:DNA binding"/>
    <property type="evidence" value="ECO:0007669"/>
    <property type="project" value="UniProtKB-KW"/>
</dbReference>